<protein>
    <submittedName>
        <fullName evidence="1">Uncharacterized protein</fullName>
    </submittedName>
</protein>
<organism evidence="1 2">
    <name type="scientific">Vaccinium darrowii</name>
    <dbReference type="NCBI Taxonomy" id="229202"/>
    <lineage>
        <taxon>Eukaryota</taxon>
        <taxon>Viridiplantae</taxon>
        <taxon>Streptophyta</taxon>
        <taxon>Embryophyta</taxon>
        <taxon>Tracheophyta</taxon>
        <taxon>Spermatophyta</taxon>
        <taxon>Magnoliopsida</taxon>
        <taxon>eudicotyledons</taxon>
        <taxon>Gunneridae</taxon>
        <taxon>Pentapetalae</taxon>
        <taxon>asterids</taxon>
        <taxon>Ericales</taxon>
        <taxon>Ericaceae</taxon>
        <taxon>Vaccinioideae</taxon>
        <taxon>Vaccinieae</taxon>
        <taxon>Vaccinium</taxon>
    </lineage>
</organism>
<reference evidence="1 2" key="1">
    <citation type="journal article" date="2021" name="Hortic Res">
        <title>High-quality reference genome and annotation aids understanding of berry development for evergreen blueberry (Vaccinium darrowii).</title>
        <authorList>
            <person name="Yu J."/>
            <person name="Hulse-Kemp A.M."/>
            <person name="Babiker E."/>
            <person name="Staton M."/>
        </authorList>
    </citation>
    <scope>NUCLEOTIDE SEQUENCE [LARGE SCALE GENOMIC DNA]</scope>
    <source>
        <strain evidence="2">cv. NJ 8807/NJ 8810</strain>
        <tissue evidence="1">Young leaf</tissue>
    </source>
</reference>
<evidence type="ECO:0000313" key="1">
    <source>
        <dbReference type="EMBL" id="KAH7836743.1"/>
    </source>
</evidence>
<accession>A0ACB7X7Y3</accession>
<comment type="caution">
    <text evidence="1">The sequence shown here is derived from an EMBL/GenBank/DDBJ whole genome shotgun (WGS) entry which is preliminary data.</text>
</comment>
<dbReference type="Proteomes" id="UP000828048">
    <property type="component" value="Chromosome 6"/>
</dbReference>
<gene>
    <name evidence="1" type="ORF">Vadar_005128</name>
</gene>
<evidence type="ECO:0000313" key="2">
    <source>
        <dbReference type="Proteomes" id="UP000828048"/>
    </source>
</evidence>
<dbReference type="EMBL" id="CM037156">
    <property type="protein sequence ID" value="KAH7836743.1"/>
    <property type="molecule type" value="Genomic_DNA"/>
</dbReference>
<keyword evidence="2" id="KW-1185">Reference proteome</keyword>
<proteinExistence type="predicted"/>
<sequence length="395" mass="43994">MWSHNCVWVLNLFWCPTKKSIQFTVEASSLRVSKRKGKSITRSPQPSSHTSVPCSLALSQHTGKPSPIQDNQIIDHSHVSPQSPAYRTDGDYPGHYQQHQSPIQTWLLRVSPRPKEFQKTAAYSKGRACFSNMQPPSIHSSFFSSLKQVEKRMKLENPSQPPNPSPPPPASQETYCTPVESLSSPIYLNFDQPNTSSNLSNLLSLQSSEPPREFLSGSLDSPQTHENPPPTDTGQDPETINRAEPIAVDEIQSLIQLLGFSDREEGEEEEEEEGKSFAFGLKNGGRIPGNCGHECGFYSKIVGVKGPKCGREVERLEGWIKHFRNDGGEGRREPLRLAHLLLAKAAYLSEGSDDSGKFEFPSTVVEFLHNDPTKDQAFFGEWVQKSTKLTPPEIV</sequence>
<name>A0ACB7X7Y3_9ERIC</name>